<dbReference type="AlphaFoldDB" id="A0A0J6SGF0"/>
<dbReference type="Gene3D" id="4.10.520.10">
    <property type="entry name" value="IHF-like DNA-binding proteins"/>
    <property type="match status" value="1"/>
</dbReference>
<evidence type="ECO:0000256" key="4">
    <source>
        <dbReference type="RuleBase" id="RU003939"/>
    </source>
</evidence>
<organism evidence="5 6">
    <name type="scientific">Methylobacterium aquaticum</name>
    <dbReference type="NCBI Taxonomy" id="270351"/>
    <lineage>
        <taxon>Bacteria</taxon>
        <taxon>Pseudomonadati</taxon>
        <taxon>Pseudomonadota</taxon>
        <taxon>Alphaproteobacteria</taxon>
        <taxon>Hyphomicrobiales</taxon>
        <taxon>Methylobacteriaceae</taxon>
        <taxon>Methylobacterium</taxon>
    </lineage>
</organism>
<comment type="caution">
    <text evidence="5">The sequence shown here is derived from an EMBL/GenBank/DDBJ whole genome shotgun (WGS) entry which is preliminary data.</text>
</comment>
<dbReference type="Pfam" id="PF00216">
    <property type="entry name" value="Bac_DNA_binding"/>
    <property type="match status" value="1"/>
</dbReference>
<name>A0A0J6SGF0_9HYPH</name>
<dbReference type="PANTHER" id="PTHR33175">
    <property type="entry name" value="DNA-BINDING PROTEIN HU"/>
    <property type="match status" value="1"/>
</dbReference>
<dbReference type="Proteomes" id="UP000035929">
    <property type="component" value="Unassembled WGS sequence"/>
</dbReference>
<evidence type="ECO:0000313" key="6">
    <source>
        <dbReference type="Proteomes" id="UP000035929"/>
    </source>
</evidence>
<gene>
    <name evidence="5" type="ORF">VP06_14640</name>
</gene>
<comment type="similarity">
    <text evidence="1 4">Belongs to the bacterial histone-like protein family.</text>
</comment>
<protein>
    <submittedName>
        <fullName evidence="5">Uncharacterized protein</fullName>
    </submittedName>
</protein>
<dbReference type="PATRIC" id="fig|270351.6.peg.332"/>
<dbReference type="InterPro" id="IPR000119">
    <property type="entry name" value="Hist_DNA-bd"/>
</dbReference>
<reference evidence="5 6" key="1">
    <citation type="submission" date="2015-03" db="EMBL/GenBank/DDBJ databases">
        <title>Genome sequencing of Methylobacterium aquaticum DSM16371 type strain.</title>
        <authorList>
            <person name="Chaudhry V."/>
            <person name="Patil P.B."/>
        </authorList>
    </citation>
    <scope>NUCLEOTIDE SEQUENCE [LARGE SCALE GENOMIC DNA]</scope>
    <source>
        <strain evidence="5 6">DSM 16371</strain>
    </source>
</reference>
<evidence type="ECO:0000256" key="3">
    <source>
        <dbReference type="ARBA" id="ARBA00023125"/>
    </source>
</evidence>
<dbReference type="SUPFAM" id="SSF47729">
    <property type="entry name" value="IHF-like DNA-binding proteins"/>
    <property type="match status" value="1"/>
</dbReference>
<dbReference type="GO" id="GO:0030261">
    <property type="term" value="P:chromosome condensation"/>
    <property type="evidence" value="ECO:0007669"/>
    <property type="project" value="UniProtKB-KW"/>
</dbReference>
<dbReference type="GO" id="GO:0003677">
    <property type="term" value="F:DNA binding"/>
    <property type="evidence" value="ECO:0007669"/>
    <property type="project" value="UniProtKB-KW"/>
</dbReference>
<dbReference type="SMART" id="SM00411">
    <property type="entry name" value="BHL"/>
    <property type="match status" value="1"/>
</dbReference>
<dbReference type="GO" id="GO:0030527">
    <property type="term" value="F:structural constituent of chromatin"/>
    <property type="evidence" value="ECO:0007669"/>
    <property type="project" value="InterPro"/>
</dbReference>
<dbReference type="InterPro" id="IPR010992">
    <property type="entry name" value="IHF-like_DNA-bd_dom_sf"/>
</dbReference>
<accession>A0A0J6SGF0</accession>
<dbReference type="EMBL" id="LABX01000106">
    <property type="protein sequence ID" value="KMO34305.1"/>
    <property type="molecule type" value="Genomic_DNA"/>
</dbReference>
<evidence type="ECO:0000256" key="1">
    <source>
        <dbReference type="ARBA" id="ARBA00010529"/>
    </source>
</evidence>
<proteinExistence type="inferred from homology"/>
<dbReference type="PANTHER" id="PTHR33175:SF3">
    <property type="entry name" value="DNA-BINDING PROTEIN HU-BETA"/>
    <property type="match status" value="1"/>
</dbReference>
<sequence>MRTKSELVAAVSAASGLSKGDTEAALEAFRDVIENEMANGSGELLWPRVGRFYRQTRAPRTISTPMTGGERRQIPETRIVRFSPSATLKELVR</sequence>
<keyword evidence="2" id="KW-0226">DNA condensation</keyword>
<keyword evidence="3" id="KW-0238">DNA-binding</keyword>
<evidence type="ECO:0000313" key="5">
    <source>
        <dbReference type="EMBL" id="KMO34305.1"/>
    </source>
</evidence>
<evidence type="ECO:0000256" key="2">
    <source>
        <dbReference type="ARBA" id="ARBA00023067"/>
    </source>
</evidence>